<dbReference type="AlphaFoldDB" id="A0A1M4YPC6"/>
<protein>
    <submittedName>
        <fullName evidence="1">Putative hydrolase of the HAD superfamily</fullName>
    </submittedName>
</protein>
<dbReference type="Gene3D" id="1.10.150.240">
    <property type="entry name" value="Putative phosphatase, domain 2"/>
    <property type="match status" value="1"/>
</dbReference>
<dbReference type="PANTHER" id="PTHR47478:SF1">
    <property type="entry name" value="PYRIMIDINE 5'-NUCLEOTIDASE YJJG"/>
    <property type="match status" value="1"/>
</dbReference>
<dbReference type="OrthoDB" id="9802350at2"/>
<dbReference type="InterPro" id="IPR011951">
    <property type="entry name" value="HAD-SF_hydro_IA_YjjG/PynA"/>
</dbReference>
<dbReference type="Gene3D" id="3.40.50.1000">
    <property type="entry name" value="HAD superfamily/HAD-like"/>
    <property type="match status" value="1"/>
</dbReference>
<evidence type="ECO:0000313" key="2">
    <source>
        <dbReference type="Proteomes" id="UP000184480"/>
    </source>
</evidence>
<dbReference type="EMBL" id="FQUC01000003">
    <property type="protein sequence ID" value="SHF07246.1"/>
    <property type="molecule type" value="Genomic_DNA"/>
</dbReference>
<dbReference type="NCBIfam" id="TIGR02254">
    <property type="entry name" value="YjjG_YfnB"/>
    <property type="match status" value="1"/>
</dbReference>
<reference evidence="2" key="1">
    <citation type="submission" date="2016-11" db="EMBL/GenBank/DDBJ databases">
        <authorList>
            <person name="Varghese N."/>
            <person name="Submissions S."/>
        </authorList>
    </citation>
    <scope>NUCLEOTIDE SEQUENCE [LARGE SCALE GENOMIC DNA]</scope>
    <source>
        <strain evidence="2">DSM 27370</strain>
    </source>
</reference>
<dbReference type="PRINTS" id="PR00413">
    <property type="entry name" value="HADHALOGNASE"/>
</dbReference>
<dbReference type="InterPro" id="IPR006439">
    <property type="entry name" value="HAD-SF_hydro_IA"/>
</dbReference>
<keyword evidence="1" id="KW-0378">Hydrolase</keyword>
<name>A0A1M4YPC6_9BACT</name>
<accession>A0A1M4YPC6</accession>
<dbReference type="GO" id="GO:0008253">
    <property type="term" value="F:5'-nucleotidase activity"/>
    <property type="evidence" value="ECO:0007669"/>
    <property type="project" value="InterPro"/>
</dbReference>
<dbReference type="SFLD" id="SFLDG01135">
    <property type="entry name" value="C1.5.6:_HAD__Beta-PGM__Phospha"/>
    <property type="match status" value="1"/>
</dbReference>
<organism evidence="1 2">
    <name type="scientific">Dysgonomonas macrotermitis</name>
    <dbReference type="NCBI Taxonomy" id="1346286"/>
    <lineage>
        <taxon>Bacteria</taxon>
        <taxon>Pseudomonadati</taxon>
        <taxon>Bacteroidota</taxon>
        <taxon>Bacteroidia</taxon>
        <taxon>Bacteroidales</taxon>
        <taxon>Dysgonomonadaceae</taxon>
        <taxon>Dysgonomonas</taxon>
    </lineage>
</organism>
<dbReference type="InterPro" id="IPR023198">
    <property type="entry name" value="PGP-like_dom2"/>
</dbReference>
<dbReference type="InterPro" id="IPR023214">
    <property type="entry name" value="HAD_sf"/>
</dbReference>
<evidence type="ECO:0000313" key="1">
    <source>
        <dbReference type="EMBL" id="SHF07246.1"/>
    </source>
</evidence>
<dbReference type="NCBIfam" id="TIGR01549">
    <property type="entry name" value="HAD-SF-IA-v1"/>
    <property type="match status" value="1"/>
</dbReference>
<dbReference type="InterPro" id="IPR036412">
    <property type="entry name" value="HAD-like_sf"/>
</dbReference>
<dbReference type="RefSeq" id="WP_062177662.1">
    <property type="nucleotide sequence ID" value="NZ_BBXL01000003.1"/>
</dbReference>
<gene>
    <name evidence="1" type="ORF">SAMN05444362_103224</name>
</gene>
<dbReference type="Pfam" id="PF00702">
    <property type="entry name" value="Hydrolase"/>
    <property type="match status" value="1"/>
</dbReference>
<dbReference type="SUPFAM" id="SSF56784">
    <property type="entry name" value="HAD-like"/>
    <property type="match status" value="1"/>
</dbReference>
<dbReference type="STRING" id="1346286.SAMN05444362_103224"/>
<sequence length="231" mass="26686">MKYSTIFFDLDDTILDTQQNSKDAISEIYTDYKYDNYFPTFDDFYTRYQSVNLHLWDLYEQNLIGKDHLMSERFSKTLEGYTDITKEQSLDINQDFMGRVSSRKNIINGAKEILDYLQPRYNMYVLSNGFQEVQDKKIHNAGVGHYFKKVILSDQVGKNKPHPIIFDYALQQAGVSKADCIMIGDNINTDIIGAKNSGMDQVWFNPKKVADSNGISPSYTIESLDELRCIL</sequence>
<dbReference type="CDD" id="cd04305">
    <property type="entry name" value="HAD_Neu5Ac-Pase_like"/>
    <property type="match status" value="1"/>
</dbReference>
<dbReference type="PANTHER" id="PTHR47478">
    <property type="match status" value="1"/>
</dbReference>
<keyword evidence="2" id="KW-1185">Reference proteome</keyword>
<dbReference type="SFLD" id="SFLDG01129">
    <property type="entry name" value="C1.5:_HAD__Beta-PGM__Phosphata"/>
    <property type="match status" value="1"/>
</dbReference>
<dbReference type="Proteomes" id="UP000184480">
    <property type="component" value="Unassembled WGS sequence"/>
</dbReference>
<dbReference type="SFLD" id="SFLDS00003">
    <property type="entry name" value="Haloacid_Dehalogenase"/>
    <property type="match status" value="1"/>
</dbReference>
<dbReference type="InterPro" id="IPR052550">
    <property type="entry name" value="Pyrimidine_5'-ntase_YjjG"/>
</dbReference>
<proteinExistence type="predicted"/>
<dbReference type="NCBIfam" id="TIGR01509">
    <property type="entry name" value="HAD-SF-IA-v3"/>
    <property type="match status" value="1"/>
</dbReference>